<dbReference type="Pfam" id="PF14114">
    <property type="entry name" value="DUF4286"/>
    <property type="match status" value="1"/>
</dbReference>
<dbReference type="EMBL" id="JAJNEC010000006">
    <property type="protein sequence ID" value="MCD2425139.1"/>
    <property type="molecule type" value="Genomic_DNA"/>
</dbReference>
<dbReference type="Proteomes" id="UP001199816">
    <property type="component" value="Unassembled WGS sequence"/>
</dbReference>
<name>A0ABS8PVP4_9BACT</name>
<proteinExistence type="predicted"/>
<comment type="caution">
    <text evidence="1">The sequence shown here is derived from an EMBL/GenBank/DDBJ whole genome shotgun (WGS) entry which is preliminary data.</text>
</comment>
<gene>
    <name evidence="1" type="ORF">LQ567_20305</name>
</gene>
<dbReference type="InterPro" id="IPR025563">
    <property type="entry name" value="DUF4286"/>
</dbReference>
<dbReference type="RefSeq" id="WP_231007560.1">
    <property type="nucleotide sequence ID" value="NZ_JAJNEC010000006.1"/>
</dbReference>
<organism evidence="1 2">
    <name type="scientific">Niabella pedocola</name>
    <dbReference type="NCBI Taxonomy" id="1752077"/>
    <lineage>
        <taxon>Bacteria</taxon>
        <taxon>Pseudomonadati</taxon>
        <taxon>Bacteroidota</taxon>
        <taxon>Chitinophagia</taxon>
        <taxon>Chitinophagales</taxon>
        <taxon>Chitinophagaceae</taxon>
        <taxon>Niabella</taxon>
    </lineage>
</organism>
<evidence type="ECO:0000313" key="1">
    <source>
        <dbReference type="EMBL" id="MCD2425139.1"/>
    </source>
</evidence>
<protein>
    <submittedName>
        <fullName evidence="1">DUF4286 family protein</fullName>
    </submittedName>
</protein>
<reference evidence="1 2" key="1">
    <citation type="submission" date="2021-11" db="EMBL/GenBank/DDBJ databases">
        <title>Genomic of Niabella pedocola.</title>
        <authorList>
            <person name="Wu T."/>
        </authorList>
    </citation>
    <scope>NUCLEOTIDE SEQUENCE [LARGE SCALE GENOMIC DNA]</scope>
    <source>
        <strain evidence="1 2">JCM 31011</strain>
    </source>
</reference>
<sequence length="105" mass="12152">MMKPAYIWNITTKVAAAAHERWFTWLKEEYIPAFLATGCFYDAMILKLMQQEEDGDPTYAVQFYAPSAANYRQFAELHYAALKTKMRATWGTDCYSFESALQVVN</sequence>
<accession>A0ABS8PVP4</accession>
<evidence type="ECO:0000313" key="2">
    <source>
        <dbReference type="Proteomes" id="UP001199816"/>
    </source>
</evidence>
<keyword evidence="2" id="KW-1185">Reference proteome</keyword>